<evidence type="ECO:0000313" key="1">
    <source>
        <dbReference type="EMBL" id="SDC25856.1"/>
    </source>
</evidence>
<name>A0A222VPG1_9PSEU</name>
<dbReference type="AlphaFoldDB" id="A0A222VPG1"/>
<dbReference type="EMBL" id="FMZE01000001">
    <property type="protein sequence ID" value="SDC25856.1"/>
    <property type="molecule type" value="Genomic_DNA"/>
</dbReference>
<dbReference type="RefSeq" id="WP_091797663.1">
    <property type="nucleotide sequence ID" value="NZ_CP016353.1"/>
</dbReference>
<protein>
    <submittedName>
        <fullName evidence="1">Uncharacterized protein</fullName>
    </submittedName>
</protein>
<sequence>MIASPVLSWILSFLFAGTAAWCVRVLVLPSIRIPDRIDAGWHLLMSAAMIAMIWPWGMSVPAAAQAVVFTIAVGWFLGRMILDAGHPHSGGHAPRAAGAHHAVMMAGMAWMAASMPALMSTSGDDSGGGHHHHAMGGGTPMAQAQDTVATPVALTVSYLALGLVFVMLCLPWLAKAFDLGRRLPDRSSPTLGRVVTDHACHALMSFGMGVMFLAVV</sequence>
<evidence type="ECO:0000313" key="2">
    <source>
        <dbReference type="Proteomes" id="UP000199494"/>
    </source>
</evidence>
<accession>A0A222VPG1</accession>
<dbReference type="OrthoDB" id="4734452at2"/>
<dbReference type="KEGG" id="pmad:BAY61_13180"/>
<dbReference type="Pfam" id="PF17197">
    <property type="entry name" value="DUF5134"/>
    <property type="match status" value="1"/>
</dbReference>
<keyword evidence="2" id="KW-1185">Reference proteome</keyword>
<dbReference type="InterPro" id="IPR033458">
    <property type="entry name" value="DUF5134"/>
</dbReference>
<dbReference type="STRING" id="530584.SAMN05421630_1011019"/>
<proteinExistence type="predicted"/>
<reference evidence="1 2" key="1">
    <citation type="submission" date="2016-10" db="EMBL/GenBank/DDBJ databases">
        <authorList>
            <person name="de Groot N.N."/>
        </authorList>
    </citation>
    <scope>NUCLEOTIDE SEQUENCE [LARGE SCALE GENOMIC DNA]</scope>
    <source>
        <strain evidence="1 2">CGMCC 4.5506</strain>
    </source>
</reference>
<dbReference type="Proteomes" id="UP000199494">
    <property type="component" value="Unassembled WGS sequence"/>
</dbReference>
<organism evidence="1 2">
    <name type="scientific">Prauserella marina</name>
    <dbReference type="NCBI Taxonomy" id="530584"/>
    <lineage>
        <taxon>Bacteria</taxon>
        <taxon>Bacillati</taxon>
        <taxon>Actinomycetota</taxon>
        <taxon>Actinomycetes</taxon>
        <taxon>Pseudonocardiales</taxon>
        <taxon>Pseudonocardiaceae</taxon>
        <taxon>Prauserella</taxon>
    </lineage>
</organism>
<gene>
    <name evidence="1" type="ORF">SAMN05421630_1011019</name>
</gene>